<dbReference type="PATRIC" id="fig|1671680.3.peg.978"/>
<evidence type="ECO:0000313" key="2">
    <source>
        <dbReference type="Proteomes" id="UP000076717"/>
    </source>
</evidence>
<evidence type="ECO:0000313" key="1">
    <source>
        <dbReference type="EMBL" id="KZX21951.1"/>
    </source>
</evidence>
<dbReference type="AlphaFoldDB" id="A0A168GA38"/>
<dbReference type="EMBL" id="LIIN01000020">
    <property type="protein sequence ID" value="KZX21951.1"/>
    <property type="molecule type" value="Genomic_DNA"/>
</dbReference>
<name>A0A168GA38_9MICO</name>
<comment type="caution">
    <text evidence="1">The sequence shown here is derived from an EMBL/GenBank/DDBJ whole genome shotgun (WGS) entry which is preliminary data.</text>
</comment>
<protein>
    <submittedName>
        <fullName evidence="1">Uncharacterized protein</fullName>
    </submittedName>
</protein>
<accession>A0A168GA38</accession>
<sequence>MSTATLEQPPAAPAAPEAFTVTFIIRRFDPEVDAEPRWQDFDVEMYSTTGSWMRCIASSGTRTDL</sequence>
<gene>
    <name evidence="1" type="ORF">ACH61_00932</name>
</gene>
<proteinExistence type="predicted"/>
<dbReference type="Proteomes" id="UP000076717">
    <property type="component" value="Unassembled WGS sequence"/>
</dbReference>
<organism evidence="1 2">
    <name type="scientific">Rathayibacter tanaceti</name>
    <dbReference type="NCBI Taxonomy" id="1671680"/>
    <lineage>
        <taxon>Bacteria</taxon>
        <taxon>Bacillati</taxon>
        <taxon>Actinomycetota</taxon>
        <taxon>Actinomycetes</taxon>
        <taxon>Micrococcales</taxon>
        <taxon>Microbacteriaceae</taxon>
        <taxon>Rathayibacter</taxon>
    </lineage>
</organism>
<keyword evidence="2" id="KW-1185">Reference proteome</keyword>
<reference evidence="1 2" key="1">
    <citation type="submission" date="2015-08" db="EMBL/GenBank/DDBJ databases">
        <title>Draft Genome Sequence of Rathayibacter sp. Strain VKM Ac-2596 Isolated from Leaf Gall Induced by Plant-Parasitic Nematodes.</title>
        <authorList>
            <person name="Vasilenko O.V."/>
            <person name="Starodumova I.P."/>
            <person name="Tarlachkov S.V."/>
            <person name="Dorofeeva L.V."/>
            <person name="Evtushenko L.I."/>
        </authorList>
    </citation>
    <scope>NUCLEOTIDE SEQUENCE [LARGE SCALE GENOMIC DNA]</scope>
    <source>
        <strain evidence="1 2">VKM Ac-2596</strain>
    </source>
</reference>